<reference evidence="1" key="1">
    <citation type="submission" date="2023-03" db="EMBL/GenBank/DDBJ databases">
        <title>Actinoallomurus iriomotensis NBRC 103681.</title>
        <authorList>
            <person name="Ichikawa N."/>
            <person name="Sato H."/>
            <person name="Tonouchi N."/>
        </authorList>
    </citation>
    <scope>NUCLEOTIDE SEQUENCE</scope>
    <source>
        <strain evidence="1">NBRC 103681</strain>
    </source>
</reference>
<name>A0A9W6RFE5_9ACTN</name>
<sequence length="103" mass="10692">MASGTWETSREASRVAGTTVASSITSAGSSVRAVPSPAEAARARSSIRARNGLVCRCGDRLPPFWSPAPRSFAVRSSPGSLVCDRLGPPGFVVARSVERPPVP</sequence>
<evidence type="ECO:0000313" key="1">
    <source>
        <dbReference type="EMBL" id="GLY74839.1"/>
    </source>
</evidence>
<comment type="caution">
    <text evidence="1">The sequence shown here is derived from an EMBL/GenBank/DDBJ whole genome shotgun (WGS) entry which is preliminary data.</text>
</comment>
<proteinExistence type="predicted"/>
<accession>A0A9W6RFE5</accession>
<dbReference type="Proteomes" id="UP001165135">
    <property type="component" value="Unassembled WGS sequence"/>
</dbReference>
<gene>
    <name evidence="1" type="ORF">Airi01_031060</name>
</gene>
<evidence type="ECO:0000313" key="2">
    <source>
        <dbReference type="Proteomes" id="UP001165135"/>
    </source>
</evidence>
<dbReference type="AlphaFoldDB" id="A0A9W6RFE5"/>
<organism evidence="1 2">
    <name type="scientific">Actinoallomurus iriomotensis</name>
    <dbReference type="NCBI Taxonomy" id="478107"/>
    <lineage>
        <taxon>Bacteria</taxon>
        <taxon>Bacillati</taxon>
        <taxon>Actinomycetota</taxon>
        <taxon>Actinomycetes</taxon>
        <taxon>Streptosporangiales</taxon>
        <taxon>Thermomonosporaceae</taxon>
        <taxon>Actinoallomurus</taxon>
    </lineage>
</organism>
<protein>
    <submittedName>
        <fullName evidence="1">Uncharacterized protein</fullName>
    </submittedName>
</protein>
<dbReference type="EMBL" id="BSTJ01000003">
    <property type="protein sequence ID" value="GLY74839.1"/>
    <property type="molecule type" value="Genomic_DNA"/>
</dbReference>